<proteinExistence type="predicted"/>
<protein>
    <submittedName>
        <fullName evidence="1">Uncharacterized protein</fullName>
    </submittedName>
</protein>
<organism evidence="1 2">
    <name type="scientific">Tetrahymena thermophila (strain SB210)</name>
    <dbReference type="NCBI Taxonomy" id="312017"/>
    <lineage>
        <taxon>Eukaryota</taxon>
        <taxon>Sar</taxon>
        <taxon>Alveolata</taxon>
        <taxon>Ciliophora</taxon>
        <taxon>Intramacronucleata</taxon>
        <taxon>Oligohymenophorea</taxon>
        <taxon>Hymenostomatida</taxon>
        <taxon>Tetrahymenina</taxon>
        <taxon>Tetrahymenidae</taxon>
        <taxon>Tetrahymena</taxon>
    </lineage>
</organism>
<accession>Q22P28</accession>
<dbReference type="EMBL" id="GG662856">
    <property type="protein sequence ID" value="EAR86983.1"/>
    <property type="molecule type" value="Genomic_DNA"/>
</dbReference>
<dbReference type="InParanoid" id="Q22P28"/>
<evidence type="ECO:0000313" key="1">
    <source>
        <dbReference type="EMBL" id="EAR86983.1"/>
    </source>
</evidence>
<dbReference type="HOGENOM" id="CLU_922844_0_0_1"/>
<sequence length="302" mass="35780">MNAETEQKIKQQIIRCGNNAHHLKNIIYQIFDDQIPEIMIISDEASRIEGLCHDMIRQNLNFRYLSWFEGWKVLLRRIKRHIKVSQKIIKFDEENTYQAFPDQVKETIINYFQLQEEIVDNVDSYLNKLFIQFTDVKCDQFQYSENIDNKLYNSMDFNLLNEKNFCEDQIANLNDLVQVAVESCNRAHNIQNHVVPFQQKQGFESFAYELAGKSGEVENQFREIQKNLKMHSHNLHEMKNNIKNHANYAKLKVKEILEILNKILVDEKFKKSEPITKLCETINQSCEFFSTKINDQMITNTA</sequence>
<name>Q22P28_TETTS</name>
<dbReference type="AlphaFoldDB" id="Q22P28"/>
<reference evidence="2" key="1">
    <citation type="journal article" date="2006" name="PLoS Biol.">
        <title>Macronuclear genome sequence of the ciliate Tetrahymena thermophila, a model eukaryote.</title>
        <authorList>
            <person name="Eisen J.A."/>
            <person name="Coyne R.S."/>
            <person name="Wu M."/>
            <person name="Wu D."/>
            <person name="Thiagarajan M."/>
            <person name="Wortman J.R."/>
            <person name="Badger J.H."/>
            <person name="Ren Q."/>
            <person name="Amedeo P."/>
            <person name="Jones K.M."/>
            <person name="Tallon L.J."/>
            <person name="Delcher A.L."/>
            <person name="Salzberg S.L."/>
            <person name="Silva J.C."/>
            <person name="Haas B.J."/>
            <person name="Majoros W.H."/>
            <person name="Farzad M."/>
            <person name="Carlton J.M."/>
            <person name="Smith R.K. Jr."/>
            <person name="Garg J."/>
            <person name="Pearlman R.E."/>
            <person name="Karrer K.M."/>
            <person name="Sun L."/>
            <person name="Manning G."/>
            <person name="Elde N.C."/>
            <person name="Turkewitz A.P."/>
            <person name="Asai D.J."/>
            <person name="Wilkes D.E."/>
            <person name="Wang Y."/>
            <person name="Cai H."/>
            <person name="Collins K."/>
            <person name="Stewart B.A."/>
            <person name="Lee S.R."/>
            <person name="Wilamowska K."/>
            <person name="Weinberg Z."/>
            <person name="Ruzzo W.L."/>
            <person name="Wloga D."/>
            <person name="Gaertig J."/>
            <person name="Frankel J."/>
            <person name="Tsao C.-C."/>
            <person name="Gorovsky M.A."/>
            <person name="Keeling P.J."/>
            <person name="Waller R.F."/>
            <person name="Patron N.J."/>
            <person name="Cherry J.M."/>
            <person name="Stover N.A."/>
            <person name="Krieger C.J."/>
            <person name="del Toro C."/>
            <person name="Ryder H.F."/>
            <person name="Williamson S.C."/>
            <person name="Barbeau R.A."/>
            <person name="Hamilton E.P."/>
            <person name="Orias E."/>
        </authorList>
    </citation>
    <scope>NUCLEOTIDE SEQUENCE [LARGE SCALE GENOMIC DNA]</scope>
    <source>
        <strain evidence="2">SB210</strain>
    </source>
</reference>
<dbReference type="GeneID" id="7834973"/>
<keyword evidence="2" id="KW-1185">Reference proteome</keyword>
<evidence type="ECO:0000313" key="2">
    <source>
        <dbReference type="Proteomes" id="UP000009168"/>
    </source>
</evidence>
<dbReference type="Proteomes" id="UP000009168">
    <property type="component" value="Unassembled WGS sequence"/>
</dbReference>
<dbReference type="KEGG" id="tet:TTHERM_00415650"/>
<gene>
    <name evidence="1" type="ORF">TTHERM_00415650</name>
</gene>
<dbReference type="RefSeq" id="XP_001007228.1">
    <property type="nucleotide sequence ID" value="XM_001007228.1"/>
</dbReference>